<dbReference type="STRING" id="502025.Hoch_6536"/>
<evidence type="ECO:0000259" key="2">
    <source>
        <dbReference type="Pfam" id="PF13568"/>
    </source>
</evidence>
<dbReference type="InterPro" id="IPR025665">
    <property type="entry name" value="Beta-barrel_OMP_2"/>
</dbReference>
<accession>D0LRL3</accession>
<dbReference type="AlphaFoldDB" id="D0LRL3"/>
<dbReference type="Proteomes" id="UP000001880">
    <property type="component" value="Chromosome"/>
</dbReference>
<dbReference type="OrthoDB" id="947434at2"/>
<dbReference type="eggNOG" id="COG3637">
    <property type="taxonomic scope" value="Bacteria"/>
</dbReference>
<feature type="signal peptide" evidence="1">
    <location>
        <begin position="1"/>
        <end position="27"/>
    </location>
</feature>
<proteinExistence type="predicted"/>
<dbReference type="Pfam" id="PF13568">
    <property type="entry name" value="OMP_b-brl_2"/>
    <property type="match status" value="1"/>
</dbReference>
<feature type="chain" id="PRO_5003010382" description="Outer membrane protein beta-barrel domain-containing protein" evidence="1">
    <location>
        <begin position="28"/>
        <end position="291"/>
    </location>
</feature>
<dbReference type="KEGG" id="hoh:Hoch_6536"/>
<evidence type="ECO:0000256" key="1">
    <source>
        <dbReference type="SAM" id="SignalP"/>
    </source>
</evidence>
<dbReference type="InterPro" id="IPR011250">
    <property type="entry name" value="OMP/PagP_B-barrel"/>
</dbReference>
<dbReference type="HOGENOM" id="CLU_955684_0_0_7"/>
<keyword evidence="1" id="KW-0732">Signal</keyword>
<feature type="domain" description="Outer membrane protein beta-barrel" evidence="2">
    <location>
        <begin position="58"/>
        <end position="248"/>
    </location>
</feature>
<dbReference type="SUPFAM" id="SSF56925">
    <property type="entry name" value="OMPA-like"/>
    <property type="match status" value="1"/>
</dbReference>
<protein>
    <recommendedName>
        <fullName evidence="2">Outer membrane protein beta-barrel domain-containing protein</fullName>
    </recommendedName>
</protein>
<gene>
    <name evidence="3" type="ordered locus">Hoch_6536</name>
</gene>
<evidence type="ECO:0000313" key="3">
    <source>
        <dbReference type="EMBL" id="ACY19005.1"/>
    </source>
</evidence>
<reference evidence="3 4" key="1">
    <citation type="journal article" date="2010" name="Stand. Genomic Sci.">
        <title>Complete genome sequence of Haliangium ochraceum type strain (SMP-2).</title>
        <authorList>
            <consortium name="US DOE Joint Genome Institute (JGI-PGF)"/>
            <person name="Ivanova N."/>
            <person name="Daum C."/>
            <person name="Lang E."/>
            <person name="Abt B."/>
            <person name="Kopitz M."/>
            <person name="Saunders E."/>
            <person name="Lapidus A."/>
            <person name="Lucas S."/>
            <person name="Glavina Del Rio T."/>
            <person name="Nolan M."/>
            <person name="Tice H."/>
            <person name="Copeland A."/>
            <person name="Cheng J.F."/>
            <person name="Chen F."/>
            <person name="Bruce D."/>
            <person name="Goodwin L."/>
            <person name="Pitluck S."/>
            <person name="Mavromatis K."/>
            <person name="Pati A."/>
            <person name="Mikhailova N."/>
            <person name="Chen A."/>
            <person name="Palaniappan K."/>
            <person name="Land M."/>
            <person name="Hauser L."/>
            <person name="Chang Y.J."/>
            <person name="Jeffries C.D."/>
            <person name="Detter J.C."/>
            <person name="Brettin T."/>
            <person name="Rohde M."/>
            <person name="Goker M."/>
            <person name="Bristow J."/>
            <person name="Markowitz V."/>
            <person name="Eisen J.A."/>
            <person name="Hugenholtz P."/>
            <person name="Kyrpides N.C."/>
            <person name="Klenk H.P."/>
        </authorList>
    </citation>
    <scope>NUCLEOTIDE SEQUENCE [LARGE SCALE GENOMIC DNA]</scope>
    <source>
        <strain evidence="4">DSM 14365 / CIP 107738 / JCM 11303 / AJ 13395 / SMP-2</strain>
    </source>
</reference>
<sequence>MLGAMRSPLFVAGVAFASLGLVSTAAAQSQPEPSLQAQAAESSTPALSGGALFGVAFTDISGEFGVSAGSADDPDMQLVSATKAPVTTQGLSLGAYLSAQLAPRWGVRAELRYSQRGARASRELSSFGGSEEDFEIPYDITFDLAYLELPLLVTYAIPYANGFTPYLFAGPDLALLLTADVDVEVSLPARDPMDPSVITLEQSTATEDVSELIAGFDVGATLGAGMKFPLSRGHFILDARATLAITQTAGGGQVDITIPTGADSMSGDLAVALQPRNMRHRLFMLTAGYEF</sequence>
<dbReference type="EMBL" id="CP001804">
    <property type="protein sequence ID" value="ACY19005.1"/>
    <property type="molecule type" value="Genomic_DNA"/>
</dbReference>
<evidence type="ECO:0000313" key="4">
    <source>
        <dbReference type="Proteomes" id="UP000001880"/>
    </source>
</evidence>
<keyword evidence="4" id="KW-1185">Reference proteome</keyword>
<name>D0LRL3_HALO1</name>
<organism evidence="3 4">
    <name type="scientific">Haliangium ochraceum (strain DSM 14365 / JCM 11303 / SMP-2)</name>
    <dbReference type="NCBI Taxonomy" id="502025"/>
    <lineage>
        <taxon>Bacteria</taxon>
        <taxon>Pseudomonadati</taxon>
        <taxon>Myxococcota</taxon>
        <taxon>Polyangia</taxon>
        <taxon>Haliangiales</taxon>
        <taxon>Kofleriaceae</taxon>
        <taxon>Haliangium</taxon>
    </lineage>
</organism>